<dbReference type="AlphaFoldDB" id="A0A1X0RUY6"/>
<dbReference type="InterPro" id="IPR036397">
    <property type="entry name" value="RNaseH_sf"/>
</dbReference>
<organism evidence="1 2">
    <name type="scientific">Rhizopus microsporus</name>
    <dbReference type="NCBI Taxonomy" id="58291"/>
    <lineage>
        <taxon>Eukaryota</taxon>
        <taxon>Fungi</taxon>
        <taxon>Fungi incertae sedis</taxon>
        <taxon>Mucoromycota</taxon>
        <taxon>Mucoromycotina</taxon>
        <taxon>Mucoromycetes</taxon>
        <taxon>Mucorales</taxon>
        <taxon>Mucorineae</taxon>
        <taxon>Rhizopodaceae</taxon>
        <taxon>Rhizopus</taxon>
    </lineage>
</organism>
<accession>A0A1X0RUY6</accession>
<protein>
    <recommendedName>
        <fullName evidence="3">Tc1-like transposase DDE domain-containing protein</fullName>
    </recommendedName>
</protein>
<dbReference type="Proteomes" id="UP000242381">
    <property type="component" value="Unassembled WGS sequence"/>
</dbReference>
<evidence type="ECO:0008006" key="3">
    <source>
        <dbReference type="Google" id="ProtNLM"/>
    </source>
</evidence>
<dbReference type="Gene3D" id="3.30.420.10">
    <property type="entry name" value="Ribonuclease H-like superfamily/Ribonuclease H"/>
    <property type="match status" value="1"/>
</dbReference>
<reference evidence="1 2" key="1">
    <citation type="journal article" date="2016" name="Proc. Natl. Acad. Sci. U.S.A.">
        <title>Lipid metabolic changes in an early divergent fungus govern the establishment of a mutualistic symbiosis with endobacteria.</title>
        <authorList>
            <person name="Lastovetsky O.A."/>
            <person name="Gaspar M.L."/>
            <person name="Mondo S.J."/>
            <person name="LaButti K.M."/>
            <person name="Sandor L."/>
            <person name="Grigoriev I.V."/>
            <person name="Henry S.A."/>
            <person name="Pawlowska T.E."/>
        </authorList>
    </citation>
    <scope>NUCLEOTIDE SEQUENCE [LARGE SCALE GENOMIC DNA]</scope>
    <source>
        <strain evidence="1 2">ATCC 11559</strain>
    </source>
</reference>
<evidence type="ECO:0000313" key="1">
    <source>
        <dbReference type="EMBL" id="ORE15804.1"/>
    </source>
</evidence>
<dbReference type="EMBL" id="KV921409">
    <property type="protein sequence ID" value="ORE15804.1"/>
    <property type="molecule type" value="Genomic_DNA"/>
</dbReference>
<evidence type="ECO:0000313" key="2">
    <source>
        <dbReference type="Proteomes" id="UP000242381"/>
    </source>
</evidence>
<feature type="non-terminal residue" evidence="1">
    <location>
        <position position="54"/>
    </location>
</feature>
<proteinExistence type="predicted"/>
<name>A0A1X0RUY6_RHIZD</name>
<dbReference type="GO" id="GO:0003676">
    <property type="term" value="F:nucleic acid binding"/>
    <property type="evidence" value="ECO:0007669"/>
    <property type="project" value="InterPro"/>
</dbReference>
<gene>
    <name evidence="1" type="ORF">BCV71DRAFT_161437</name>
</gene>
<sequence>LFMTPYSLFLNPIEECWAKIQKRDPRRNPHKKGDGLTPRIVDACKTVTSKDCLN</sequence>
<feature type="non-terminal residue" evidence="1">
    <location>
        <position position="1"/>
    </location>
</feature>